<evidence type="ECO:0000256" key="1">
    <source>
        <dbReference type="SAM" id="Coils"/>
    </source>
</evidence>
<feature type="chain" id="PRO_5012967064" evidence="4">
    <location>
        <begin position="26"/>
        <end position="388"/>
    </location>
</feature>
<evidence type="ECO:0000313" key="5">
    <source>
        <dbReference type="EMBL" id="PAA65170.1"/>
    </source>
</evidence>
<evidence type="ECO:0000256" key="2">
    <source>
        <dbReference type="SAM" id="MobiDB-lite"/>
    </source>
</evidence>
<keyword evidence="3" id="KW-1133">Transmembrane helix</keyword>
<organism evidence="5 6">
    <name type="scientific">Macrostomum lignano</name>
    <dbReference type="NCBI Taxonomy" id="282301"/>
    <lineage>
        <taxon>Eukaryota</taxon>
        <taxon>Metazoa</taxon>
        <taxon>Spiralia</taxon>
        <taxon>Lophotrochozoa</taxon>
        <taxon>Platyhelminthes</taxon>
        <taxon>Rhabditophora</taxon>
        <taxon>Macrostomorpha</taxon>
        <taxon>Macrostomida</taxon>
        <taxon>Macrostomidae</taxon>
        <taxon>Macrostomum</taxon>
    </lineage>
</organism>
<proteinExistence type="predicted"/>
<comment type="caution">
    <text evidence="5">The sequence shown here is derived from an EMBL/GenBank/DDBJ whole genome shotgun (WGS) entry which is preliminary data.</text>
</comment>
<keyword evidence="3" id="KW-0812">Transmembrane</keyword>
<reference evidence="5 6" key="1">
    <citation type="submission" date="2017-06" db="EMBL/GenBank/DDBJ databases">
        <title>A platform for efficient transgenesis in Macrostomum lignano, a flatworm model organism for stem cell research.</title>
        <authorList>
            <person name="Berezikov E."/>
        </authorList>
    </citation>
    <scope>NUCLEOTIDE SEQUENCE [LARGE SCALE GENOMIC DNA]</scope>
    <source>
        <strain evidence="5">DV1</strain>
        <tissue evidence="5">Whole organism</tissue>
    </source>
</reference>
<feature type="transmembrane region" description="Helical" evidence="3">
    <location>
        <begin position="229"/>
        <end position="253"/>
    </location>
</feature>
<evidence type="ECO:0000256" key="3">
    <source>
        <dbReference type="SAM" id="Phobius"/>
    </source>
</evidence>
<keyword evidence="1" id="KW-0175">Coiled coil</keyword>
<keyword evidence="6" id="KW-1185">Reference proteome</keyword>
<feature type="signal peptide" evidence="4">
    <location>
        <begin position="1"/>
        <end position="25"/>
    </location>
</feature>
<evidence type="ECO:0000313" key="6">
    <source>
        <dbReference type="Proteomes" id="UP000215902"/>
    </source>
</evidence>
<feature type="compositionally biased region" description="Pro residues" evidence="2">
    <location>
        <begin position="186"/>
        <end position="200"/>
    </location>
</feature>
<dbReference type="AlphaFoldDB" id="A0A267EUF4"/>
<feature type="region of interest" description="Disordered" evidence="2">
    <location>
        <begin position="183"/>
        <end position="206"/>
    </location>
</feature>
<keyword evidence="4" id="KW-0732">Signal</keyword>
<dbReference type="Proteomes" id="UP000215902">
    <property type="component" value="Unassembled WGS sequence"/>
</dbReference>
<sequence length="388" mass="42842">MLYLRSHCWSIVALLLMWRPTTTTGSVLATWSSLGQWATSPFDNYTQYTFRYKAFDPVRLVQINEQYNEAEEKCASTQTRLPRLQDLAGELFQQFILKNPDFRKVGVTKEVIRSGDNGNDFQKIRQWSVETGQFFLASKQQSRQKQLIELGDDKMILAMQNSDSMDIVGQSKQPTIIMCVKERYLPRPPPPPPPKPPAPVAPSSSSSNVPCACGSGGVSQAGGGSGLDFAWPLAAVAFLGVLCLSLATALLIVCRTKRRRADEAAARAAAMEEVHGDVGGVVTGVGKNGNSIPRTASSLMDFPGGQHHHQHHYHMQEKAHSLAAQATMPRRPRVIHHGQVHTNGYLTLGSIQARKQRELMHHPGPRDLGLSEPPSPNHSIARSDYQHR</sequence>
<keyword evidence="3" id="KW-0472">Membrane</keyword>
<feature type="coiled-coil region" evidence="1">
    <location>
        <begin position="60"/>
        <end position="87"/>
    </location>
</feature>
<feature type="region of interest" description="Disordered" evidence="2">
    <location>
        <begin position="361"/>
        <end position="388"/>
    </location>
</feature>
<gene>
    <name evidence="5" type="ORF">BOX15_Mlig032483g1</name>
</gene>
<accession>A0A267EUF4</accession>
<evidence type="ECO:0000256" key="4">
    <source>
        <dbReference type="SAM" id="SignalP"/>
    </source>
</evidence>
<name>A0A267EUF4_9PLAT</name>
<dbReference type="EMBL" id="NIVC01001677">
    <property type="protein sequence ID" value="PAA65170.1"/>
    <property type="molecule type" value="Genomic_DNA"/>
</dbReference>
<protein>
    <submittedName>
        <fullName evidence="5">Uncharacterized protein</fullName>
    </submittedName>
</protein>